<name>Q24N92_DESHY</name>
<feature type="binding site" evidence="7">
    <location>
        <position position="161"/>
    </location>
    <ligand>
        <name>[4Fe-4S] cluster</name>
        <dbReference type="ChEBI" id="CHEBI:49883"/>
        <label>1</label>
    </ligand>
</feature>
<dbReference type="PANTHER" id="PTHR43545">
    <property type="entry name" value="FORMATE DEHYDROGENASE, NITRATE-INDUCIBLE, IRON-SULFUR SUBUNIT"/>
    <property type="match status" value="1"/>
</dbReference>
<feature type="binding site" evidence="7">
    <location>
        <position position="18"/>
    </location>
    <ligand>
        <name>[4Fe-4S] cluster</name>
        <dbReference type="ChEBI" id="CHEBI:49883"/>
        <label>1</label>
    </ligand>
</feature>
<organism evidence="9 10">
    <name type="scientific">Desulfitobacterium hafniense (strain Y51)</name>
    <dbReference type="NCBI Taxonomy" id="138119"/>
    <lineage>
        <taxon>Bacteria</taxon>
        <taxon>Bacillati</taxon>
        <taxon>Bacillota</taxon>
        <taxon>Clostridia</taxon>
        <taxon>Eubacteriales</taxon>
        <taxon>Desulfitobacteriaceae</taxon>
        <taxon>Desulfitobacterium</taxon>
    </lineage>
</organism>
<keyword evidence="2 7" id="KW-0004">4Fe-4S</keyword>
<dbReference type="Pfam" id="PF13247">
    <property type="entry name" value="Fer4_11"/>
    <property type="match status" value="1"/>
</dbReference>
<dbReference type="Gene3D" id="3.30.70.20">
    <property type="match status" value="2"/>
</dbReference>
<feature type="binding site" evidence="7">
    <location>
        <position position="15"/>
    </location>
    <ligand>
        <name>[4Fe-4S] cluster</name>
        <dbReference type="ChEBI" id="CHEBI:49883"/>
        <label>1</label>
    </ligand>
</feature>
<dbReference type="EMBL" id="AP008230">
    <property type="protein sequence ID" value="BAE86500.1"/>
    <property type="molecule type" value="Genomic_DNA"/>
</dbReference>
<dbReference type="InterPro" id="IPR051555">
    <property type="entry name" value="FDH_Electron_Transfer_Unit"/>
</dbReference>
<dbReference type="eggNOG" id="COG0437">
    <property type="taxonomic scope" value="Bacteria"/>
</dbReference>
<dbReference type="GO" id="GO:0015944">
    <property type="term" value="P:formate oxidation"/>
    <property type="evidence" value="ECO:0007669"/>
    <property type="project" value="InterPro"/>
</dbReference>
<evidence type="ECO:0000256" key="5">
    <source>
        <dbReference type="ARBA" id="ARBA00023004"/>
    </source>
</evidence>
<dbReference type="InterPro" id="IPR017900">
    <property type="entry name" value="4Fe4S_Fe_S_CS"/>
</dbReference>
<evidence type="ECO:0000256" key="3">
    <source>
        <dbReference type="ARBA" id="ARBA00022723"/>
    </source>
</evidence>
<feature type="binding site" evidence="7">
    <location>
        <position position="119"/>
    </location>
    <ligand>
        <name>[4Fe-4S] cluster</name>
        <dbReference type="ChEBI" id="CHEBI:49883"/>
        <label>4</label>
    </ligand>
</feature>
<feature type="binding site" evidence="7">
    <location>
        <position position="142"/>
    </location>
    <ligand>
        <name>[4Fe-4S] cluster</name>
        <dbReference type="ChEBI" id="CHEBI:49883"/>
        <label>2</label>
    </ligand>
</feature>
<evidence type="ECO:0000259" key="8">
    <source>
        <dbReference type="PROSITE" id="PS51379"/>
    </source>
</evidence>
<feature type="binding site" evidence="7">
    <location>
        <position position="145"/>
    </location>
    <ligand>
        <name>[4Fe-4S] cluster</name>
        <dbReference type="ChEBI" id="CHEBI:49883"/>
        <label>2</label>
    </ligand>
</feature>
<feature type="binding site" evidence="7">
    <location>
        <position position="81"/>
    </location>
    <ligand>
        <name>[4Fe-4S] cluster</name>
        <dbReference type="ChEBI" id="CHEBI:49883"/>
        <label>3</label>
    </ligand>
</feature>
<feature type="binding site" evidence="7">
    <location>
        <position position="21"/>
    </location>
    <ligand>
        <name>[4Fe-4S] cluster</name>
        <dbReference type="ChEBI" id="CHEBI:49883"/>
        <label>1</label>
    </ligand>
</feature>
<dbReference type="PROSITE" id="PS00198">
    <property type="entry name" value="4FE4S_FER_1"/>
    <property type="match status" value="1"/>
</dbReference>
<keyword evidence="3 7" id="KW-0479">Metal-binding</keyword>
<keyword evidence="10" id="KW-1185">Reference proteome</keyword>
<evidence type="ECO:0000256" key="4">
    <source>
        <dbReference type="ARBA" id="ARBA00022737"/>
    </source>
</evidence>
<dbReference type="PANTHER" id="PTHR43545:SF4">
    <property type="entry name" value="IRON-SULFUR PROTEIN"/>
    <property type="match status" value="1"/>
</dbReference>
<dbReference type="AlphaFoldDB" id="Q24N92"/>
<reference evidence="9 10" key="1">
    <citation type="journal article" date="2006" name="J. Bacteriol.">
        <title>Complete genome sequence of the dehalorespiring bacterium Desulfitobacterium hafniense Y51 and comparison with Dehalococcoides ethenogenes 195.</title>
        <authorList>
            <person name="Nonaka H."/>
            <person name="Keresztes G."/>
            <person name="Shinoda Y."/>
            <person name="Ikenaga Y."/>
            <person name="Abe M."/>
            <person name="Naito K."/>
            <person name="Inatomi K."/>
            <person name="Furukawa K."/>
            <person name="Inui M."/>
            <person name="Yukawa H."/>
        </authorList>
    </citation>
    <scope>NUCLEOTIDE SEQUENCE [LARGE SCALE GENOMIC DNA]</scope>
    <source>
        <strain evidence="9 10">Y51</strain>
    </source>
</reference>
<dbReference type="InterPro" id="IPR017896">
    <property type="entry name" value="4Fe4S_Fe-S-bd"/>
</dbReference>
<dbReference type="GO" id="GO:0051539">
    <property type="term" value="F:4 iron, 4 sulfur cluster binding"/>
    <property type="evidence" value="ECO:0007669"/>
    <property type="project" value="UniProtKB-KW"/>
</dbReference>
<dbReference type="KEGG" id="dsy:DSY4711"/>
<proteinExistence type="predicted"/>
<feature type="binding site" evidence="7">
    <location>
        <position position="113"/>
    </location>
    <ligand>
        <name>[4Fe-4S] cluster</name>
        <dbReference type="ChEBI" id="CHEBI:49883"/>
        <label>4</label>
    </ligand>
</feature>
<keyword evidence="5 7" id="KW-0408">Iron</keyword>
<protein>
    <submittedName>
        <fullName evidence="9">Putative hydrogenase iron-sulfur subunit</fullName>
    </submittedName>
</protein>
<sequence length="261" mass="29398">MAAMAKGVLVDIPKCIGCEGCSVACKLWNELEWDQQEKNKTALDRAVEPNHGLWPEEWTSINRYNLQKDGTDLRRYVKTQCFHCEEPACASACFSKAIQKLPEGPVIYDQSLCVGCRYCMMACPFDMLRYEWKKAVPGIRKCQMCPTRVANNMEPACSSVCPTGALTFGERDELLAEAKKRIQEKGYIDKIFGEKEAGGTSWLYISDTPLEEMRFRTDVTTEPLPSYTEGYMKATPIIGVSWAAVLAGLFFINNKNKEPLD</sequence>
<feature type="binding site" evidence="7">
    <location>
        <position position="25"/>
    </location>
    <ligand>
        <name>[4Fe-4S] cluster</name>
        <dbReference type="ChEBI" id="CHEBI:49883"/>
        <label>2</label>
    </ligand>
</feature>
<evidence type="ECO:0000256" key="7">
    <source>
        <dbReference type="PIRSR" id="PIRSR036298-50"/>
    </source>
</evidence>
<dbReference type="PIRSF" id="PIRSF036298">
    <property type="entry name" value="FDH_4Fe4S"/>
    <property type="match status" value="1"/>
</dbReference>
<evidence type="ECO:0000256" key="1">
    <source>
        <dbReference type="ARBA" id="ARBA00004196"/>
    </source>
</evidence>
<keyword evidence="4" id="KW-0677">Repeat</keyword>
<evidence type="ECO:0000313" key="10">
    <source>
        <dbReference type="Proteomes" id="UP000001946"/>
    </source>
</evidence>
<evidence type="ECO:0000256" key="2">
    <source>
        <dbReference type="ARBA" id="ARBA00022485"/>
    </source>
</evidence>
<dbReference type="SUPFAM" id="SSF54862">
    <property type="entry name" value="4Fe-4S ferredoxins"/>
    <property type="match status" value="1"/>
</dbReference>
<dbReference type="HOGENOM" id="CLU_043374_0_0_9"/>
<dbReference type="GO" id="GO:0030313">
    <property type="term" value="C:cell envelope"/>
    <property type="evidence" value="ECO:0007669"/>
    <property type="project" value="UniProtKB-SubCell"/>
</dbReference>
<feature type="domain" description="4Fe-4S ferredoxin-type" evidence="8">
    <location>
        <begin position="6"/>
        <end position="36"/>
    </location>
</feature>
<keyword evidence="6 7" id="KW-0411">Iron-sulfur</keyword>
<evidence type="ECO:0000256" key="6">
    <source>
        <dbReference type="ARBA" id="ARBA00023014"/>
    </source>
</evidence>
<dbReference type="STRING" id="138119.DSY4711"/>
<evidence type="ECO:0000313" key="9">
    <source>
        <dbReference type="EMBL" id="BAE86500.1"/>
    </source>
</evidence>
<dbReference type="GO" id="GO:0045333">
    <property type="term" value="P:cellular respiration"/>
    <property type="evidence" value="ECO:0007669"/>
    <property type="project" value="InterPro"/>
</dbReference>
<dbReference type="InterPro" id="IPR014603">
    <property type="entry name" value="Formate_DH_Fe-S_su"/>
</dbReference>
<accession>Q24N92</accession>
<feature type="binding site" evidence="7">
    <location>
        <position position="123"/>
    </location>
    <ligand>
        <name>[4Fe-4S] cluster</name>
        <dbReference type="ChEBI" id="CHEBI:49883"/>
        <label>3</label>
    </ligand>
</feature>
<feature type="binding site" evidence="7">
    <location>
        <position position="89"/>
    </location>
    <ligand>
        <name>[4Fe-4S] cluster</name>
        <dbReference type="ChEBI" id="CHEBI:49883"/>
        <label>3</label>
    </ligand>
</feature>
<dbReference type="Proteomes" id="UP000001946">
    <property type="component" value="Chromosome"/>
</dbReference>
<feature type="binding site" evidence="7">
    <location>
        <position position="84"/>
    </location>
    <ligand>
        <name>[4Fe-4S] cluster</name>
        <dbReference type="ChEBI" id="CHEBI:49883"/>
        <label>3</label>
    </ligand>
</feature>
<gene>
    <name evidence="9" type="ordered locus">DSY4711</name>
</gene>
<comment type="cofactor">
    <cofactor evidence="7">
        <name>[4Fe-4S] cluster</name>
        <dbReference type="ChEBI" id="CHEBI:49883"/>
    </cofactor>
    <text evidence="7">Binds 4 [4Fe-4S] clusters per subunit.</text>
</comment>
<comment type="subcellular location">
    <subcellularLocation>
        <location evidence="1">Cell envelope</location>
    </subcellularLocation>
</comment>
<feature type="domain" description="4Fe-4S ferredoxin-type" evidence="8">
    <location>
        <begin position="104"/>
        <end position="133"/>
    </location>
</feature>
<dbReference type="PROSITE" id="PS51379">
    <property type="entry name" value="4FE4S_FER_2"/>
    <property type="match status" value="2"/>
</dbReference>
<feature type="binding site" evidence="7">
    <location>
        <position position="157"/>
    </location>
    <ligand>
        <name>[4Fe-4S] cluster</name>
        <dbReference type="ChEBI" id="CHEBI:49883"/>
        <label>2</label>
    </ligand>
</feature>
<dbReference type="CDD" id="cd10561">
    <property type="entry name" value="HybA_like"/>
    <property type="match status" value="1"/>
</dbReference>
<feature type="binding site" evidence="7">
    <location>
        <position position="93"/>
    </location>
    <ligand>
        <name>[4Fe-4S] cluster</name>
        <dbReference type="ChEBI" id="CHEBI:49883"/>
        <label>4</label>
    </ligand>
</feature>
<dbReference type="GO" id="GO:0046872">
    <property type="term" value="F:metal ion binding"/>
    <property type="evidence" value="ECO:0007669"/>
    <property type="project" value="UniProtKB-KW"/>
</dbReference>
<feature type="binding site" evidence="7">
    <location>
        <position position="116"/>
    </location>
    <ligand>
        <name>[4Fe-4S] cluster</name>
        <dbReference type="ChEBI" id="CHEBI:49883"/>
        <label>4</label>
    </ligand>
</feature>